<dbReference type="InterPro" id="IPR016024">
    <property type="entry name" value="ARM-type_fold"/>
</dbReference>
<dbReference type="Gene3D" id="1.25.10.10">
    <property type="entry name" value="Leucine-rich Repeat Variant"/>
    <property type="match status" value="1"/>
</dbReference>
<dbReference type="SUPFAM" id="SSF48371">
    <property type="entry name" value="ARM repeat"/>
    <property type="match status" value="1"/>
</dbReference>
<organism evidence="1">
    <name type="scientific">marine sediment metagenome</name>
    <dbReference type="NCBI Taxonomy" id="412755"/>
    <lineage>
        <taxon>unclassified sequences</taxon>
        <taxon>metagenomes</taxon>
        <taxon>ecological metagenomes</taxon>
    </lineage>
</organism>
<feature type="non-terminal residue" evidence="1">
    <location>
        <position position="1"/>
    </location>
</feature>
<reference evidence="1" key="1">
    <citation type="journal article" date="2015" name="Nature">
        <title>Complex archaea that bridge the gap between prokaryotes and eukaryotes.</title>
        <authorList>
            <person name="Spang A."/>
            <person name="Saw J.H."/>
            <person name="Jorgensen S.L."/>
            <person name="Zaremba-Niedzwiedzka K."/>
            <person name="Martijn J."/>
            <person name="Lind A.E."/>
            <person name="van Eijk R."/>
            <person name="Schleper C."/>
            <person name="Guy L."/>
            <person name="Ettema T.J."/>
        </authorList>
    </citation>
    <scope>NUCLEOTIDE SEQUENCE</scope>
</reference>
<comment type="caution">
    <text evidence="1">The sequence shown here is derived from an EMBL/GenBank/DDBJ whole genome shotgun (WGS) entry which is preliminary data.</text>
</comment>
<protein>
    <recommendedName>
        <fullName evidence="2">Condensin complex subunit 1 C-terminal domain-containing protein</fullName>
    </recommendedName>
</protein>
<sequence>IKKSFETIKKTRKPEEINNFLIKLSKNPIEEYLIFLDFFIKNLETQIFDKIKLNLIFLLGEIGKSTPLQQDYLEFISDSYYVSDRWIRNEIIQTINKISTQSELSEKIIELIGYAINDEYTPIRNNALKILLKLEVFPNVKNIFQILNSKDSELVENGLEILTKFIPNSARLFDSLNSSNNYKILKIKAIRTVLLICFNSLIYLESLRDLILKSSWEKNYKEIYLKEIDTYERILLKKI</sequence>
<proteinExistence type="predicted"/>
<accession>A0A0F9LQU7</accession>
<evidence type="ECO:0008006" key="2">
    <source>
        <dbReference type="Google" id="ProtNLM"/>
    </source>
</evidence>
<dbReference type="InterPro" id="IPR011989">
    <property type="entry name" value="ARM-like"/>
</dbReference>
<evidence type="ECO:0000313" key="1">
    <source>
        <dbReference type="EMBL" id="KKM89491.1"/>
    </source>
</evidence>
<gene>
    <name evidence="1" type="ORF">LCGC14_1248190</name>
</gene>
<dbReference type="AlphaFoldDB" id="A0A0F9LQU7"/>
<dbReference type="EMBL" id="LAZR01006809">
    <property type="protein sequence ID" value="KKM89491.1"/>
    <property type="molecule type" value="Genomic_DNA"/>
</dbReference>
<name>A0A0F9LQU7_9ZZZZ</name>